<reference evidence="5 6" key="1">
    <citation type="submission" date="2013-03" db="EMBL/GenBank/DDBJ databases">
        <title>The Genome Sequence of Phialophora europaea CBS 101466.</title>
        <authorList>
            <consortium name="The Broad Institute Genomics Platform"/>
            <person name="Cuomo C."/>
            <person name="de Hoog S."/>
            <person name="Gorbushina A."/>
            <person name="Walker B."/>
            <person name="Young S.K."/>
            <person name="Zeng Q."/>
            <person name="Gargeya S."/>
            <person name="Fitzgerald M."/>
            <person name="Haas B."/>
            <person name="Abouelleil A."/>
            <person name="Allen A.W."/>
            <person name="Alvarado L."/>
            <person name="Arachchi H.M."/>
            <person name="Berlin A.M."/>
            <person name="Chapman S.B."/>
            <person name="Gainer-Dewar J."/>
            <person name="Goldberg J."/>
            <person name="Griggs A."/>
            <person name="Gujja S."/>
            <person name="Hansen M."/>
            <person name="Howarth C."/>
            <person name="Imamovic A."/>
            <person name="Ireland A."/>
            <person name="Larimer J."/>
            <person name="McCowan C."/>
            <person name="Murphy C."/>
            <person name="Pearson M."/>
            <person name="Poon T.W."/>
            <person name="Priest M."/>
            <person name="Roberts A."/>
            <person name="Saif S."/>
            <person name="Shea T."/>
            <person name="Sisk P."/>
            <person name="Sykes S."/>
            <person name="Wortman J."/>
            <person name="Nusbaum C."/>
            <person name="Birren B."/>
        </authorList>
    </citation>
    <scope>NUCLEOTIDE SEQUENCE [LARGE SCALE GENOMIC DNA]</scope>
    <source>
        <strain evidence="5 6">CBS 101466</strain>
    </source>
</reference>
<proteinExistence type="inferred from homology"/>
<gene>
    <name evidence="5" type="ORF">HMPREF1541_04033</name>
</gene>
<evidence type="ECO:0000313" key="6">
    <source>
        <dbReference type="Proteomes" id="UP000030752"/>
    </source>
</evidence>
<dbReference type="EMBL" id="KB822719">
    <property type="protein sequence ID" value="ETN42094.1"/>
    <property type="molecule type" value="Genomic_DNA"/>
</dbReference>
<organism evidence="5 6">
    <name type="scientific">Cyphellophora europaea (strain CBS 101466)</name>
    <name type="common">Phialophora europaea</name>
    <dbReference type="NCBI Taxonomy" id="1220924"/>
    <lineage>
        <taxon>Eukaryota</taxon>
        <taxon>Fungi</taxon>
        <taxon>Dikarya</taxon>
        <taxon>Ascomycota</taxon>
        <taxon>Pezizomycotina</taxon>
        <taxon>Eurotiomycetes</taxon>
        <taxon>Chaetothyriomycetidae</taxon>
        <taxon>Chaetothyriales</taxon>
        <taxon>Cyphellophoraceae</taxon>
        <taxon>Cyphellophora</taxon>
    </lineage>
</organism>
<keyword evidence="3" id="KW-0862">Zinc</keyword>
<dbReference type="InterPro" id="IPR011057">
    <property type="entry name" value="Mss4-like_sf"/>
</dbReference>
<accession>W2S2A8</accession>
<dbReference type="InterPro" id="IPR052355">
    <property type="entry name" value="CENP-V-like"/>
</dbReference>
<dbReference type="PROSITE" id="PS51891">
    <property type="entry name" value="CENP_V_GFA"/>
    <property type="match status" value="1"/>
</dbReference>
<keyword evidence="2" id="KW-0479">Metal-binding</keyword>
<dbReference type="PANTHER" id="PTHR28620">
    <property type="entry name" value="CENTROMERE PROTEIN V"/>
    <property type="match status" value="1"/>
</dbReference>
<evidence type="ECO:0000259" key="4">
    <source>
        <dbReference type="PROSITE" id="PS51891"/>
    </source>
</evidence>
<dbReference type="AlphaFoldDB" id="W2S2A8"/>
<dbReference type="HOGENOM" id="CLU_087334_0_0_1"/>
<dbReference type="InterPro" id="IPR006913">
    <property type="entry name" value="CENP-V/GFA"/>
</dbReference>
<dbReference type="GeneID" id="19971372"/>
<name>W2S2A8_CYPE1</name>
<dbReference type="PANTHER" id="PTHR28620:SF1">
    <property type="entry name" value="CENP-V_GFA DOMAIN-CONTAINING PROTEIN"/>
    <property type="match status" value="1"/>
</dbReference>
<dbReference type="GO" id="GO:0016846">
    <property type="term" value="F:carbon-sulfur lyase activity"/>
    <property type="evidence" value="ECO:0007669"/>
    <property type="project" value="InterPro"/>
</dbReference>
<evidence type="ECO:0000313" key="5">
    <source>
        <dbReference type="EMBL" id="ETN42094.1"/>
    </source>
</evidence>
<dbReference type="Pfam" id="PF04828">
    <property type="entry name" value="GFA"/>
    <property type="match status" value="1"/>
</dbReference>
<dbReference type="RefSeq" id="XP_008716603.1">
    <property type="nucleotide sequence ID" value="XM_008718381.1"/>
</dbReference>
<dbReference type="SUPFAM" id="SSF51316">
    <property type="entry name" value="Mss4-like"/>
    <property type="match status" value="1"/>
</dbReference>
<feature type="domain" description="CENP-V/GFA" evidence="4">
    <location>
        <begin position="11"/>
        <end position="131"/>
    </location>
</feature>
<dbReference type="OrthoDB" id="2993351at2759"/>
<dbReference type="Proteomes" id="UP000030752">
    <property type="component" value="Unassembled WGS sequence"/>
</dbReference>
<protein>
    <recommendedName>
        <fullName evidence="4">CENP-V/GFA domain-containing protein</fullName>
    </recommendedName>
</protein>
<evidence type="ECO:0000256" key="2">
    <source>
        <dbReference type="ARBA" id="ARBA00022723"/>
    </source>
</evidence>
<dbReference type="eggNOG" id="ENOG502SWXF">
    <property type="taxonomic scope" value="Eukaryota"/>
</dbReference>
<evidence type="ECO:0000256" key="1">
    <source>
        <dbReference type="ARBA" id="ARBA00005495"/>
    </source>
</evidence>
<dbReference type="VEuPathDB" id="FungiDB:HMPREF1541_04033"/>
<dbReference type="Gene3D" id="2.170.150.70">
    <property type="match status" value="1"/>
</dbReference>
<keyword evidence="6" id="KW-1185">Reference proteome</keyword>
<dbReference type="GO" id="GO:0046872">
    <property type="term" value="F:metal ion binding"/>
    <property type="evidence" value="ECO:0007669"/>
    <property type="project" value="UniProtKB-KW"/>
</dbReference>
<comment type="similarity">
    <text evidence="1">Belongs to the Gfa family.</text>
</comment>
<evidence type="ECO:0000256" key="3">
    <source>
        <dbReference type="ARBA" id="ARBA00022833"/>
    </source>
</evidence>
<sequence length="154" mass="17211">MAESTTSKKSFKGSCHCGFITYTLAWDTASDGDPKVFRCNCTWCQKPGYNILKLENPEDFQLLTPASKDEMGDYAPRKAEVDGHRYFCKTCGTHIYREAKYTFNGQQHESFTVNALSIDQPQEGIDLSELSYSYCDGLTNKFTTGDKPFPGGAP</sequence>
<dbReference type="InParanoid" id="W2S2A8"/>